<dbReference type="InterPro" id="IPR001810">
    <property type="entry name" value="F-box_dom"/>
</dbReference>
<dbReference type="InterPro" id="IPR032675">
    <property type="entry name" value="LRR_dom_sf"/>
</dbReference>
<evidence type="ECO:0000313" key="2">
    <source>
        <dbReference type="EMBL" id="CEP20558.1"/>
    </source>
</evidence>
<dbReference type="SUPFAM" id="SSF52047">
    <property type="entry name" value="RNI-like"/>
    <property type="match status" value="1"/>
</dbReference>
<dbReference type="SUPFAM" id="SSF81383">
    <property type="entry name" value="F-box domain"/>
    <property type="match status" value="1"/>
</dbReference>
<evidence type="ECO:0000259" key="1">
    <source>
        <dbReference type="PROSITE" id="PS50181"/>
    </source>
</evidence>
<protein>
    <recommendedName>
        <fullName evidence="1">F-box domain-containing protein</fullName>
    </recommendedName>
</protein>
<gene>
    <name evidence="2" type="ORF">BN1211_0456</name>
</gene>
<name>A0A0H5BYI7_CYBJN</name>
<dbReference type="PROSITE" id="PS50181">
    <property type="entry name" value="FBOX"/>
    <property type="match status" value="1"/>
</dbReference>
<dbReference type="InterPro" id="IPR036047">
    <property type="entry name" value="F-box-like_dom_sf"/>
</dbReference>
<evidence type="ECO:0000313" key="3">
    <source>
        <dbReference type="Proteomes" id="UP000038830"/>
    </source>
</evidence>
<dbReference type="Proteomes" id="UP000038830">
    <property type="component" value="Unassembled WGS sequence"/>
</dbReference>
<accession>A0A0H5BYI7</accession>
<proteinExistence type="predicted"/>
<dbReference type="EMBL" id="CDQK01000001">
    <property type="protein sequence ID" value="CEP20558.1"/>
    <property type="molecule type" value="Genomic_DNA"/>
</dbReference>
<sequence>MSYKFEYQRSTHRKPIQAQQELITSTDQVSNILPFVSSLSNRSDNEIQGRHSCIPRTIPESTSQMSVYPSSIDKLPFEIRLLIVNELSQYDTLSLMLVNRAFYQVAVIRLYAEIIVDPSYSYFNMDILSAHLSTAYRASYIKTRYSLKTFCKTVEKATSAGTSEKGIEKCTQYASYVNSLQVIELPDSFDIHTDLTVLMRSMLKLANLRSLYWGSQTELTLRMIDRIPNKAKLKSLRMRVDLKAVRSPSAFESFAQFNNLEHLSLVQLLKSRNLKYIFLNLVKDGNVQSIYKLESLQLSMHDSLHGFNKNIPSSMLVLTQFIIENEQMKMTDYDLDTIKYMYEVCSQADFILKYLKVLSLDSVLVSCKDASRLHQMCDMKQLHQLELKNVSEIQHIPGVNVPISMNDLARRLDTGFLKILDGRQLENVTRLRIDYREGLRDSVPAFIESFNRLEELDVTIRWNLTKLCSVDSWVTLCNAYITAILKHSGTLRKLSLEAKEDSVFCELDKQFDTAVLMKLSALSNLESLRVHGYSLQPYATLLLSELPKLKYVVLYGSSAGGAPHMGLQVVHNGVLDDWLRVRHVASEIASVNNNVEFIKIDKCLFQIKDCVAVPRDGLDRWFESKVRVEMNKMGNN</sequence>
<dbReference type="AlphaFoldDB" id="A0A0H5BYI7"/>
<dbReference type="Gene3D" id="3.80.10.10">
    <property type="entry name" value="Ribonuclease Inhibitor"/>
    <property type="match status" value="1"/>
</dbReference>
<organism evidence="2 3">
    <name type="scientific">Cyberlindnera jadinii (strain ATCC 18201 / CBS 1600 / BCRC 20928 / JCM 3617 / NBRC 0987 / NRRL Y-1542)</name>
    <name type="common">Torula yeast</name>
    <name type="synonym">Candida utilis</name>
    <dbReference type="NCBI Taxonomy" id="983966"/>
    <lineage>
        <taxon>Eukaryota</taxon>
        <taxon>Fungi</taxon>
        <taxon>Dikarya</taxon>
        <taxon>Ascomycota</taxon>
        <taxon>Saccharomycotina</taxon>
        <taxon>Saccharomycetes</taxon>
        <taxon>Phaffomycetales</taxon>
        <taxon>Phaffomycetaceae</taxon>
        <taxon>Cyberlindnera</taxon>
    </lineage>
</organism>
<feature type="domain" description="F-box" evidence="1">
    <location>
        <begin position="69"/>
        <end position="114"/>
    </location>
</feature>
<reference evidence="3" key="1">
    <citation type="journal article" date="2015" name="J. Biotechnol.">
        <title>The structure of the Cyberlindnera jadinii genome and its relation to Candida utilis analyzed by the occurrence of single nucleotide polymorphisms.</title>
        <authorList>
            <person name="Rupp O."/>
            <person name="Brinkrolf K."/>
            <person name="Buerth C."/>
            <person name="Kunigo M."/>
            <person name="Schneider J."/>
            <person name="Jaenicke S."/>
            <person name="Goesmann A."/>
            <person name="Puehler A."/>
            <person name="Jaeger K.-E."/>
            <person name="Ernst J.F."/>
        </authorList>
    </citation>
    <scope>NUCLEOTIDE SEQUENCE [LARGE SCALE GENOMIC DNA]</scope>
    <source>
        <strain evidence="3">ATCC 18201 / CBS 1600 / BCRC 20928 / JCM 3617 / NBRC 0987 / NRRL Y-1542</strain>
    </source>
</reference>